<keyword evidence="3" id="KW-1185">Reference proteome</keyword>
<comment type="caution">
    <text evidence="2">The sequence shown here is derived from an EMBL/GenBank/DDBJ whole genome shotgun (WGS) entry which is preliminary data.</text>
</comment>
<feature type="region of interest" description="Disordered" evidence="1">
    <location>
        <begin position="31"/>
        <end position="78"/>
    </location>
</feature>
<dbReference type="Proteomes" id="UP000007264">
    <property type="component" value="Unassembled WGS sequence"/>
</dbReference>
<gene>
    <name evidence="2" type="ORF">COCSUDRAFT_57639</name>
</gene>
<evidence type="ECO:0000256" key="1">
    <source>
        <dbReference type="SAM" id="MobiDB-lite"/>
    </source>
</evidence>
<organism evidence="2 3">
    <name type="scientific">Coccomyxa subellipsoidea (strain C-169)</name>
    <name type="common">Green microalga</name>
    <dbReference type="NCBI Taxonomy" id="574566"/>
    <lineage>
        <taxon>Eukaryota</taxon>
        <taxon>Viridiplantae</taxon>
        <taxon>Chlorophyta</taxon>
        <taxon>core chlorophytes</taxon>
        <taxon>Trebouxiophyceae</taxon>
        <taxon>Trebouxiophyceae incertae sedis</taxon>
        <taxon>Coccomyxaceae</taxon>
        <taxon>Coccomyxa</taxon>
        <taxon>Coccomyxa subellipsoidea</taxon>
    </lineage>
</organism>
<dbReference type="EMBL" id="AGSI01000015">
    <property type="protein sequence ID" value="EIE20492.1"/>
    <property type="molecule type" value="Genomic_DNA"/>
</dbReference>
<sequence>MQGPAMVRISSVPALQRVQSAAQLLAQRSASFQAAAPQPPMFQDGVLPDLAPELPVPEPLVPPDRDMQPLEKPDSGSMQFEVTDADMLDALHAITADDFMDEAGQPGGTLRQEG</sequence>
<protein>
    <submittedName>
        <fullName evidence="2">Uncharacterized protein</fullName>
    </submittedName>
</protein>
<dbReference type="GeneID" id="17038468"/>
<feature type="compositionally biased region" description="Basic and acidic residues" evidence="1">
    <location>
        <begin position="63"/>
        <end position="74"/>
    </location>
</feature>
<dbReference type="KEGG" id="csl:COCSUDRAFT_57639"/>
<dbReference type="RefSeq" id="XP_005645036.1">
    <property type="nucleotide sequence ID" value="XM_005644979.1"/>
</dbReference>
<accession>I0YQ23</accession>
<reference evidence="2 3" key="1">
    <citation type="journal article" date="2012" name="Genome Biol.">
        <title>The genome of the polar eukaryotic microalga coccomyxa subellipsoidea reveals traits of cold adaptation.</title>
        <authorList>
            <person name="Blanc G."/>
            <person name="Agarkova I."/>
            <person name="Grimwood J."/>
            <person name="Kuo A."/>
            <person name="Brueggeman A."/>
            <person name="Dunigan D."/>
            <person name="Gurnon J."/>
            <person name="Ladunga I."/>
            <person name="Lindquist E."/>
            <person name="Lucas S."/>
            <person name="Pangilinan J."/>
            <person name="Proschold T."/>
            <person name="Salamov A."/>
            <person name="Schmutz J."/>
            <person name="Weeks D."/>
            <person name="Yamada T."/>
            <person name="Claverie J.M."/>
            <person name="Grigoriev I."/>
            <person name="Van Etten J."/>
            <person name="Lomsadze A."/>
            <person name="Borodovsky M."/>
        </authorList>
    </citation>
    <scope>NUCLEOTIDE SEQUENCE [LARGE SCALE GENOMIC DNA]</scope>
    <source>
        <strain evidence="2 3">C-169</strain>
    </source>
</reference>
<evidence type="ECO:0000313" key="3">
    <source>
        <dbReference type="Proteomes" id="UP000007264"/>
    </source>
</evidence>
<evidence type="ECO:0000313" key="2">
    <source>
        <dbReference type="EMBL" id="EIE20492.1"/>
    </source>
</evidence>
<proteinExistence type="predicted"/>
<name>I0YQ23_COCSC</name>
<dbReference type="AlphaFoldDB" id="I0YQ23"/>